<sequence length="236" mass="27385">MVNPGSFQGSRKEFLLAQKAAYTEAVIGGYVADALADIQRRYFKRYPIDLPHDEEPSQEHLANVDDASADAEPEEPNRELLSKEDFETKMTEVQQRADLIRFRKAQIKRWMAYQHMKDNDTDPMEPSPTNPYNSLIFQLSGKEPGRPRKKTAVNVWRKTQRHNIEMRVKNLAKSQGIPNDKLAALRDKVARQMFNALPADQQEKWTKQAEDETKAASEEWERMRKNEPSTKPEDRQ</sequence>
<feature type="region of interest" description="Disordered" evidence="1">
    <location>
        <begin position="50"/>
        <end position="80"/>
    </location>
</feature>
<dbReference type="Proteomes" id="UP000284706">
    <property type="component" value="Unassembled WGS sequence"/>
</dbReference>
<feature type="non-terminal residue" evidence="2">
    <location>
        <position position="236"/>
    </location>
</feature>
<organism evidence="2 3">
    <name type="scientific">Gymnopilus dilepis</name>
    <dbReference type="NCBI Taxonomy" id="231916"/>
    <lineage>
        <taxon>Eukaryota</taxon>
        <taxon>Fungi</taxon>
        <taxon>Dikarya</taxon>
        <taxon>Basidiomycota</taxon>
        <taxon>Agaricomycotina</taxon>
        <taxon>Agaricomycetes</taxon>
        <taxon>Agaricomycetidae</taxon>
        <taxon>Agaricales</taxon>
        <taxon>Agaricineae</taxon>
        <taxon>Hymenogastraceae</taxon>
        <taxon>Gymnopilus</taxon>
    </lineage>
</organism>
<feature type="region of interest" description="Disordered" evidence="1">
    <location>
        <begin position="196"/>
        <end position="236"/>
    </location>
</feature>
<dbReference type="InParanoid" id="A0A409X5D4"/>
<dbReference type="OrthoDB" id="3033067at2759"/>
<evidence type="ECO:0000313" key="2">
    <source>
        <dbReference type="EMBL" id="PPQ85937.1"/>
    </source>
</evidence>
<name>A0A409X5D4_9AGAR</name>
<feature type="compositionally biased region" description="Basic and acidic residues" evidence="1">
    <location>
        <begin position="201"/>
        <end position="236"/>
    </location>
</feature>
<evidence type="ECO:0000313" key="3">
    <source>
        <dbReference type="Proteomes" id="UP000284706"/>
    </source>
</evidence>
<comment type="caution">
    <text evidence="2">The sequence shown here is derived from an EMBL/GenBank/DDBJ whole genome shotgun (WGS) entry which is preliminary data.</text>
</comment>
<protein>
    <submittedName>
        <fullName evidence="2">Uncharacterized protein</fullName>
    </submittedName>
</protein>
<dbReference type="EMBL" id="NHYE01004179">
    <property type="protein sequence ID" value="PPQ85937.1"/>
    <property type="molecule type" value="Genomic_DNA"/>
</dbReference>
<gene>
    <name evidence="2" type="ORF">CVT26_000077</name>
</gene>
<keyword evidence="3" id="KW-1185">Reference proteome</keyword>
<accession>A0A409X5D4</accession>
<dbReference type="AlphaFoldDB" id="A0A409X5D4"/>
<proteinExistence type="predicted"/>
<reference evidence="2 3" key="1">
    <citation type="journal article" date="2018" name="Evol. Lett.">
        <title>Horizontal gene cluster transfer increased hallucinogenic mushroom diversity.</title>
        <authorList>
            <person name="Reynolds H.T."/>
            <person name="Vijayakumar V."/>
            <person name="Gluck-Thaler E."/>
            <person name="Korotkin H.B."/>
            <person name="Matheny P.B."/>
            <person name="Slot J.C."/>
        </authorList>
    </citation>
    <scope>NUCLEOTIDE SEQUENCE [LARGE SCALE GENOMIC DNA]</scope>
    <source>
        <strain evidence="2 3">SRW20</strain>
    </source>
</reference>
<evidence type="ECO:0000256" key="1">
    <source>
        <dbReference type="SAM" id="MobiDB-lite"/>
    </source>
</evidence>